<name>A0AAV5GKU2_9BASI</name>
<accession>A0AAV5GKU2</accession>
<dbReference type="AlphaFoldDB" id="A0AAV5GKU2"/>
<evidence type="ECO:0000313" key="3">
    <source>
        <dbReference type="Proteomes" id="UP001342314"/>
    </source>
</evidence>
<organism evidence="2 3">
    <name type="scientific">Rhodotorula paludigena</name>
    <dbReference type="NCBI Taxonomy" id="86838"/>
    <lineage>
        <taxon>Eukaryota</taxon>
        <taxon>Fungi</taxon>
        <taxon>Dikarya</taxon>
        <taxon>Basidiomycota</taxon>
        <taxon>Pucciniomycotina</taxon>
        <taxon>Microbotryomycetes</taxon>
        <taxon>Sporidiobolales</taxon>
        <taxon>Sporidiobolaceae</taxon>
        <taxon>Rhodotorula</taxon>
    </lineage>
</organism>
<evidence type="ECO:0000313" key="2">
    <source>
        <dbReference type="EMBL" id="GJN90838.1"/>
    </source>
</evidence>
<dbReference type="Proteomes" id="UP001342314">
    <property type="component" value="Unassembled WGS sequence"/>
</dbReference>
<sequence length="104" mass="11257">MPGKSTSKRSAPGKTSSTASKKQLKPSLLDLKPPTKQKKRAKGAQKAADSDVREQLDGDREALRVALDDGSKKKPLLQKKEAPKELAQAGDPLAQSMDELLDMF</sequence>
<protein>
    <submittedName>
        <fullName evidence="2">Uncharacterized protein</fullName>
    </submittedName>
</protein>
<keyword evidence="3" id="KW-1185">Reference proteome</keyword>
<dbReference type="EMBL" id="BQKY01000007">
    <property type="protein sequence ID" value="GJN90838.1"/>
    <property type="molecule type" value="Genomic_DNA"/>
</dbReference>
<feature type="compositionally biased region" description="Basic and acidic residues" evidence="1">
    <location>
        <begin position="48"/>
        <end position="84"/>
    </location>
</feature>
<reference evidence="2 3" key="1">
    <citation type="submission" date="2021-12" db="EMBL/GenBank/DDBJ databases">
        <title>High titer production of polyol ester of fatty acids by Rhodotorula paludigena BS15 towards product separation-free biomass refinery.</title>
        <authorList>
            <person name="Mano J."/>
            <person name="Ono H."/>
            <person name="Tanaka T."/>
            <person name="Naito K."/>
            <person name="Sushida H."/>
            <person name="Ike M."/>
            <person name="Tokuyasu K."/>
            <person name="Kitaoka M."/>
        </authorList>
    </citation>
    <scope>NUCLEOTIDE SEQUENCE [LARGE SCALE GENOMIC DNA]</scope>
    <source>
        <strain evidence="2 3">BS15</strain>
    </source>
</reference>
<feature type="compositionally biased region" description="Polar residues" evidence="1">
    <location>
        <begin position="1"/>
        <end position="21"/>
    </location>
</feature>
<gene>
    <name evidence="2" type="ORF">Rhopal_003852-T1</name>
</gene>
<feature type="region of interest" description="Disordered" evidence="1">
    <location>
        <begin position="1"/>
        <end position="104"/>
    </location>
</feature>
<comment type="caution">
    <text evidence="2">The sequence shown here is derived from an EMBL/GenBank/DDBJ whole genome shotgun (WGS) entry which is preliminary data.</text>
</comment>
<evidence type="ECO:0000256" key="1">
    <source>
        <dbReference type="SAM" id="MobiDB-lite"/>
    </source>
</evidence>
<proteinExistence type="predicted"/>